<accession>A0A450YYP3</accession>
<evidence type="ECO:0000313" key="1">
    <source>
        <dbReference type="EMBL" id="VFK46654.1"/>
    </source>
</evidence>
<dbReference type="EMBL" id="CAADFS010000034">
    <property type="protein sequence ID" value="VFK46654.1"/>
    <property type="molecule type" value="Genomic_DNA"/>
</dbReference>
<reference evidence="1" key="1">
    <citation type="submission" date="2019-02" db="EMBL/GenBank/DDBJ databases">
        <authorList>
            <person name="Gruber-Vodicka R. H."/>
            <person name="Seah K. B. B."/>
        </authorList>
    </citation>
    <scope>NUCLEOTIDE SEQUENCE</scope>
    <source>
        <strain evidence="1">BECK_BZ123</strain>
    </source>
</reference>
<dbReference type="AlphaFoldDB" id="A0A450YYP3"/>
<organism evidence="1">
    <name type="scientific">Candidatus Kentrum sp. TC</name>
    <dbReference type="NCBI Taxonomy" id="2126339"/>
    <lineage>
        <taxon>Bacteria</taxon>
        <taxon>Pseudomonadati</taxon>
        <taxon>Pseudomonadota</taxon>
        <taxon>Gammaproteobacteria</taxon>
        <taxon>Candidatus Kentrum</taxon>
    </lineage>
</organism>
<name>A0A450YYP3_9GAMM</name>
<sequence>MQSLNCDPEEFHLPETICHLLKSFNFAVASFQWTGGKMVEILARLCLGPTRHKMVVGLIYWIFELPTLASASVLRIDTWRPVMCPVVDDLSCLLQSSMFVFFHNQTKCCFHQEPASSLKELFLQNISFPCYLTTQIWQFFVVKLDNMEMIENQDSFREVFSDRFNIDQTHIRCYCFDLCLAVFQPLSKGYENPRGFAVCHFNQRTTVQTHYDCQANRCCSQGKSRQWRSA</sequence>
<protein>
    <submittedName>
        <fullName evidence="1">Uncharacterized protein</fullName>
    </submittedName>
</protein>
<proteinExistence type="predicted"/>
<gene>
    <name evidence="1" type="ORF">BECKTC1821D_GA0114238_10343</name>
</gene>